<dbReference type="GO" id="GO:0015889">
    <property type="term" value="P:cobalamin transport"/>
    <property type="evidence" value="ECO:0007669"/>
    <property type="project" value="TreeGrafter"/>
</dbReference>
<dbReference type="InterPro" id="IPR037066">
    <property type="entry name" value="Plug_dom_sf"/>
</dbReference>
<dbReference type="RefSeq" id="WP_092723803.1">
    <property type="nucleotide sequence ID" value="NZ_FNNO01000007.1"/>
</dbReference>
<keyword evidence="3 10" id="KW-1134">Transmembrane beta strand</keyword>
<dbReference type="InterPro" id="IPR036942">
    <property type="entry name" value="Beta-barrel_TonB_sf"/>
</dbReference>
<evidence type="ECO:0000256" key="10">
    <source>
        <dbReference type="PROSITE-ProRule" id="PRU01360"/>
    </source>
</evidence>
<proteinExistence type="inferred from homology"/>
<evidence type="ECO:0000313" key="16">
    <source>
        <dbReference type="Proteomes" id="UP000198711"/>
    </source>
</evidence>
<evidence type="ECO:0000256" key="5">
    <source>
        <dbReference type="ARBA" id="ARBA00022729"/>
    </source>
</evidence>
<keyword evidence="6" id="KW-0406">Ion transport</keyword>
<dbReference type="Pfam" id="PF00593">
    <property type="entry name" value="TonB_dep_Rec_b-barrel"/>
    <property type="match status" value="1"/>
</dbReference>
<name>A0A8X8ICS9_9BACT</name>
<dbReference type="PANTHER" id="PTHR30069:SF53">
    <property type="entry name" value="COLICIN I RECEPTOR-RELATED"/>
    <property type="match status" value="1"/>
</dbReference>
<evidence type="ECO:0000256" key="2">
    <source>
        <dbReference type="ARBA" id="ARBA00022448"/>
    </source>
</evidence>
<comment type="caution">
    <text evidence="15">The sequence shown here is derived from an EMBL/GenBank/DDBJ whole genome shotgun (WGS) entry which is preliminary data.</text>
</comment>
<evidence type="ECO:0000256" key="9">
    <source>
        <dbReference type="ARBA" id="ARBA00023237"/>
    </source>
</evidence>
<dbReference type="EMBL" id="FNNO01000007">
    <property type="protein sequence ID" value="SDW96428.1"/>
    <property type="molecule type" value="Genomic_DNA"/>
</dbReference>
<feature type="chain" id="PRO_5036474320" evidence="12">
    <location>
        <begin position="24"/>
        <end position="651"/>
    </location>
</feature>
<keyword evidence="9 10" id="KW-0998">Cell outer membrane</keyword>
<comment type="subcellular location">
    <subcellularLocation>
        <location evidence="1 10">Cell outer membrane</location>
        <topology evidence="1 10">Multi-pass membrane protein</topology>
    </subcellularLocation>
</comment>
<dbReference type="Gene3D" id="2.170.130.10">
    <property type="entry name" value="TonB-dependent receptor, plug domain"/>
    <property type="match status" value="1"/>
</dbReference>
<evidence type="ECO:0000256" key="7">
    <source>
        <dbReference type="ARBA" id="ARBA00023077"/>
    </source>
</evidence>
<dbReference type="AlphaFoldDB" id="A0A8X8ICS9"/>
<dbReference type="InterPro" id="IPR000531">
    <property type="entry name" value="Beta-barrel_TonB"/>
</dbReference>
<keyword evidence="5 12" id="KW-0732">Signal</keyword>
<organism evidence="15 16">
    <name type="scientific">Hydrobacter penzbergensis</name>
    <dbReference type="NCBI Taxonomy" id="1235997"/>
    <lineage>
        <taxon>Bacteria</taxon>
        <taxon>Pseudomonadati</taxon>
        <taxon>Bacteroidota</taxon>
        <taxon>Chitinophagia</taxon>
        <taxon>Chitinophagales</taxon>
        <taxon>Chitinophagaceae</taxon>
        <taxon>Hydrobacter</taxon>
    </lineage>
</organism>
<evidence type="ECO:0000256" key="12">
    <source>
        <dbReference type="SAM" id="SignalP"/>
    </source>
</evidence>
<dbReference type="GO" id="GO:0006811">
    <property type="term" value="P:monoatomic ion transport"/>
    <property type="evidence" value="ECO:0007669"/>
    <property type="project" value="UniProtKB-KW"/>
</dbReference>
<keyword evidence="4 10" id="KW-0812">Transmembrane</keyword>
<evidence type="ECO:0000313" key="15">
    <source>
        <dbReference type="EMBL" id="SDW96428.1"/>
    </source>
</evidence>
<feature type="domain" description="TonB-dependent receptor-like beta-barrel" evidence="13">
    <location>
        <begin position="259"/>
        <end position="624"/>
    </location>
</feature>
<keyword evidence="2 10" id="KW-0813">Transport</keyword>
<evidence type="ECO:0000256" key="3">
    <source>
        <dbReference type="ARBA" id="ARBA00022452"/>
    </source>
</evidence>
<evidence type="ECO:0000256" key="6">
    <source>
        <dbReference type="ARBA" id="ARBA00023065"/>
    </source>
</evidence>
<keyword evidence="16" id="KW-1185">Reference proteome</keyword>
<comment type="similarity">
    <text evidence="10 11">Belongs to the TonB-dependent receptor family.</text>
</comment>
<dbReference type="Pfam" id="PF07715">
    <property type="entry name" value="Plug"/>
    <property type="match status" value="1"/>
</dbReference>
<reference evidence="15 16" key="1">
    <citation type="submission" date="2016-10" db="EMBL/GenBank/DDBJ databases">
        <authorList>
            <person name="Varghese N."/>
            <person name="Submissions S."/>
        </authorList>
    </citation>
    <scope>NUCLEOTIDE SEQUENCE [LARGE SCALE GENOMIC DNA]</scope>
    <source>
        <strain evidence="15 16">DSM 25353</strain>
    </source>
</reference>
<dbReference type="GO" id="GO:0009279">
    <property type="term" value="C:cell outer membrane"/>
    <property type="evidence" value="ECO:0007669"/>
    <property type="project" value="UniProtKB-SubCell"/>
</dbReference>
<keyword evidence="8 10" id="KW-0472">Membrane</keyword>
<dbReference type="InterPro" id="IPR039426">
    <property type="entry name" value="TonB-dep_rcpt-like"/>
</dbReference>
<evidence type="ECO:0000259" key="14">
    <source>
        <dbReference type="Pfam" id="PF07715"/>
    </source>
</evidence>
<evidence type="ECO:0000259" key="13">
    <source>
        <dbReference type="Pfam" id="PF00593"/>
    </source>
</evidence>
<sequence>MSKTSTLLCMLTASLLAGQTAFSQQDSIRTGQLDEVVVTANRVSLKQSQTGKIVTVIDQKMIANNQGRTLAELLNTQASFFINGSNNTLGTNQDLYFRGAGVGSMLIVIDGTPVYDPSLSSNSFDLNNIALDQVERIEILKGGQSTLWGSDAVAGVIQIFMKKGTGKKANVNASAAYGTYNTFRAGTGLSGRLNKLGYNVQYSYVKSDGMAAAYDSTGTQGFKKDGFEQTNVLAELNYQFSNRLSARAFGNFGVYRTDLPGGAFTDEKDYTAKNNHQLSGFSLQYHDNNGFSWNLMGSYQQAKRLFVNDSTYTAAYTKYYSGNYIGNSYVLETNGNKKFNAHLQWVGGIQYTRQNTTQSSLYISTGVPAYQSSSALGKDSTYTSQFSAYSSLLLTDLGGFNFEAGGRINHHSIYGNNATYTINPSYNIDENTKLFVNISSAYKVPSLYQLYSEYGNKELKPESSTTYEIGVQTQSNNKRQSLRFAAFKRDIRNLIIFYTDPVTYAGQYINRDEQHDYGFEVESNTQLASFGTWSNNLSFIDGQGVESGKKTDNLYRRPKFVFNSSLTLQPCKALTVIPSFKYVGARLKGPYDAGPAEQPHYYTINCYAGYALSGKIKVFLDFHNITDQQYFDVVGYNSKRFNMMAGFSVKL</sequence>
<dbReference type="InterPro" id="IPR012910">
    <property type="entry name" value="Plug_dom"/>
</dbReference>
<evidence type="ECO:0000256" key="11">
    <source>
        <dbReference type="RuleBase" id="RU003357"/>
    </source>
</evidence>
<dbReference type="Proteomes" id="UP000198711">
    <property type="component" value="Unassembled WGS sequence"/>
</dbReference>
<keyword evidence="7 11" id="KW-0798">TonB box</keyword>
<dbReference type="PANTHER" id="PTHR30069">
    <property type="entry name" value="TONB-DEPENDENT OUTER MEMBRANE RECEPTOR"/>
    <property type="match status" value="1"/>
</dbReference>
<evidence type="ECO:0000256" key="4">
    <source>
        <dbReference type="ARBA" id="ARBA00022692"/>
    </source>
</evidence>
<evidence type="ECO:0000256" key="1">
    <source>
        <dbReference type="ARBA" id="ARBA00004571"/>
    </source>
</evidence>
<dbReference type="PROSITE" id="PS52016">
    <property type="entry name" value="TONB_DEPENDENT_REC_3"/>
    <property type="match status" value="1"/>
</dbReference>
<protein>
    <submittedName>
        <fullName evidence="15">Vitamin B12 transporter</fullName>
    </submittedName>
</protein>
<dbReference type="Gene3D" id="2.40.170.20">
    <property type="entry name" value="TonB-dependent receptor, beta-barrel domain"/>
    <property type="match status" value="1"/>
</dbReference>
<gene>
    <name evidence="15" type="ORF">SAMN05444410_107170</name>
</gene>
<feature type="signal peptide" evidence="12">
    <location>
        <begin position="1"/>
        <end position="23"/>
    </location>
</feature>
<feature type="domain" description="TonB-dependent receptor plug" evidence="14">
    <location>
        <begin position="47"/>
        <end position="156"/>
    </location>
</feature>
<dbReference type="SUPFAM" id="SSF56935">
    <property type="entry name" value="Porins"/>
    <property type="match status" value="1"/>
</dbReference>
<evidence type="ECO:0000256" key="8">
    <source>
        <dbReference type="ARBA" id="ARBA00023136"/>
    </source>
</evidence>
<accession>A0A8X8ICS9</accession>